<dbReference type="InterPro" id="IPR002575">
    <property type="entry name" value="Aminoglycoside_PTrfase"/>
</dbReference>
<evidence type="ECO:0000313" key="2">
    <source>
        <dbReference type="EMBL" id="UVE50251.1"/>
    </source>
</evidence>
<evidence type="ECO:0000259" key="1">
    <source>
        <dbReference type="Pfam" id="PF01636"/>
    </source>
</evidence>
<proteinExistence type="predicted"/>
<evidence type="ECO:0000313" key="3">
    <source>
        <dbReference type="Proteomes" id="UP001058330"/>
    </source>
</evidence>
<dbReference type="Pfam" id="PF01636">
    <property type="entry name" value="APH"/>
    <property type="match status" value="1"/>
</dbReference>
<name>A0ABY5RD15_HALLR</name>
<reference evidence="2" key="1">
    <citation type="submission" date="2021-07" db="EMBL/GenBank/DDBJ databases">
        <title>Studies on halocins as antimicrobial molecules from haloarchaea.</title>
        <authorList>
            <person name="Kumar S."/>
            <person name="Khare S.K."/>
        </authorList>
    </citation>
    <scope>NUCLEOTIDE SEQUENCE</scope>
    <source>
        <strain evidence="2">NCIM 5678</strain>
    </source>
</reference>
<dbReference type="EMBL" id="CP078063">
    <property type="protein sequence ID" value="UVE50251.1"/>
    <property type="molecule type" value="Genomic_DNA"/>
</dbReference>
<sequence>MTSLNIPGISSEIEQQVSDIDAETLTPIVRAVLGDDTATVDEWEYSPMRVGAGGGYFGTALFRFEGTATVSATTTTWSVVLKVLAKRPGEDPSGHPYWKREAEAYRSNIADQTSVGLVPATTYRIDEYPGEAVWLWLEDLSDDYGGSESWTLDQYRQVARHLGQFNGAFLTGSDIPSGEWVIERTFDFHRTASVVALVDTLPQEPIVRRHFPTEESRNRLFSAWQNRDRFVAARDDLPKTFCHFDAFGRNLFATTTEDGTPQTVAIDWDQCGIARLGDDAGALVILTLMFLDWPVSRAADLERAVLDGYREGLRSVGWDGPDELVERGYRLHVAARWLEWVGIAVKLTLDERNHEWIAEMVGDPIEDVFDGNCELHQFALDTIGELDVSQSAVGDTTDESNLGKA</sequence>
<dbReference type="SUPFAM" id="SSF56112">
    <property type="entry name" value="Protein kinase-like (PK-like)"/>
    <property type="match status" value="1"/>
</dbReference>
<keyword evidence="3" id="KW-1185">Reference proteome</keyword>
<dbReference type="Proteomes" id="UP001058330">
    <property type="component" value="Chromosome"/>
</dbReference>
<accession>A0ABY5RD15</accession>
<feature type="domain" description="Aminoglycoside phosphotransferase" evidence="1">
    <location>
        <begin position="203"/>
        <end position="310"/>
    </location>
</feature>
<dbReference type="GeneID" id="74530306"/>
<protein>
    <recommendedName>
        <fullName evidence="1">Aminoglycoside phosphotransferase domain-containing protein</fullName>
    </recommendedName>
</protein>
<gene>
    <name evidence="2" type="ORF">KU306_15325</name>
</gene>
<dbReference type="RefSeq" id="WP_258302435.1">
    <property type="nucleotide sequence ID" value="NZ_CP078063.1"/>
</dbReference>
<dbReference type="InterPro" id="IPR011009">
    <property type="entry name" value="Kinase-like_dom_sf"/>
</dbReference>
<organism evidence="2 3">
    <name type="scientific">Haloferax larsenii</name>
    <dbReference type="NCBI Taxonomy" id="302484"/>
    <lineage>
        <taxon>Archaea</taxon>
        <taxon>Methanobacteriati</taxon>
        <taxon>Methanobacteriota</taxon>
        <taxon>Stenosarchaea group</taxon>
        <taxon>Halobacteria</taxon>
        <taxon>Halobacteriales</taxon>
        <taxon>Haloferacaceae</taxon>
        <taxon>Haloferax</taxon>
    </lineage>
</organism>